<sequence length="441" mass="48341">MKSFSKQHWQRRGMVLATIGTACLTFAAVAVGGSYRDSAHGNSDYGVNRSAIDPALANYATGNCAHCHESHASIEGREPEPSHGAAPKLLFARSFNRERTANPYLETDNFCFYCHNEESGPRVRNEDYSATFGGALSGSGPQSILAAFNQTSYHNLYDIRNFLRGTPGFGHFTAHSNPCSACHNPHLTKRNHDPGLPGFPLLSAITRPNEPGRLWGESETMADLLDHYEAPFAFADNREPAGVGQEDGTNTPDYVTFCTTCHNPDHYLWSTAHGRYLKKINWGNSGLRQDKHGALGRDGADHFREPYASPASHQNNFLLSCLDCHEPHGSENIRLLRRRVNGEDLEMNISALDETMSHLCRRCHTDDQAAGAGTGEANRWEYVHHLAPGAPYVQNMCGQCHDGHEGGGSGSIKSPIACGHCHGHGMNDSWAGDLQTGRRTF</sequence>
<dbReference type="Proteomes" id="UP000001508">
    <property type="component" value="Chromosome"/>
</dbReference>
<dbReference type="PROSITE" id="PS51257">
    <property type="entry name" value="PROKAR_LIPOPROTEIN"/>
    <property type="match status" value="1"/>
</dbReference>
<dbReference type="Pfam" id="PF09699">
    <property type="entry name" value="Paired_CXXCH_1"/>
    <property type="match status" value="1"/>
</dbReference>
<dbReference type="InterPro" id="IPR036280">
    <property type="entry name" value="Multihaem_cyt_sf"/>
</dbReference>
<dbReference type="EMBL" id="CP001940">
    <property type="protein sequence ID" value="ADH85096.1"/>
    <property type="molecule type" value="Genomic_DNA"/>
</dbReference>
<name>D6YZT9_DESAT</name>
<accession>D6YZT9</accession>
<feature type="chain" id="PRO_5003091190" evidence="1">
    <location>
        <begin position="28"/>
        <end position="441"/>
    </location>
</feature>
<dbReference type="OrthoDB" id="5421177at2"/>
<reference evidence="4" key="1">
    <citation type="submission" date="2010-02" db="EMBL/GenBank/DDBJ databases">
        <title>Complete sequence of Desulfurivibrio alkaliphilus AHT2.</title>
        <authorList>
            <consortium name="US DOE Joint Genome Institute"/>
            <person name="Pitluck S."/>
            <person name="Chertkov O."/>
            <person name="Detter J.C."/>
            <person name="Han C."/>
            <person name="Tapia R."/>
            <person name="Larimer F."/>
            <person name="Land M."/>
            <person name="Hauser L."/>
            <person name="Kyrpides N."/>
            <person name="Mikhailova N."/>
            <person name="Sorokin D.Y."/>
            <person name="Muyzer G."/>
            <person name="Woyke T."/>
        </authorList>
    </citation>
    <scope>NUCLEOTIDE SEQUENCE [LARGE SCALE GENOMIC DNA]</scope>
    <source>
        <strain evidence="4">DSM 19089 / UNIQEM U267 / AHT2</strain>
    </source>
</reference>
<organism evidence="3 4">
    <name type="scientific">Desulfurivibrio alkaliphilus (strain DSM 19089 / UNIQEM U267 / AHT2)</name>
    <dbReference type="NCBI Taxonomy" id="589865"/>
    <lineage>
        <taxon>Bacteria</taxon>
        <taxon>Pseudomonadati</taxon>
        <taxon>Thermodesulfobacteriota</taxon>
        <taxon>Desulfobulbia</taxon>
        <taxon>Desulfobulbales</taxon>
        <taxon>Desulfobulbaceae</taxon>
        <taxon>Desulfurivibrio</taxon>
    </lineage>
</organism>
<dbReference type="Gene3D" id="1.10.1130.10">
    <property type="entry name" value="Flavocytochrome C3, Chain A"/>
    <property type="match status" value="1"/>
</dbReference>
<feature type="signal peptide" evidence="1">
    <location>
        <begin position="1"/>
        <end position="27"/>
    </location>
</feature>
<evidence type="ECO:0000256" key="1">
    <source>
        <dbReference type="SAM" id="SignalP"/>
    </source>
</evidence>
<keyword evidence="1" id="KW-0732">Signal</keyword>
<evidence type="ECO:0000313" key="3">
    <source>
        <dbReference type="EMBL" id="ADH85096.1"/>
    </source>
</evidence>
<proteinExistence type="predicted"/>
<evidence type="ECO:0000259" key="2">
    <source>
        <dbReference type="Pfam" id="PF09699"/>
    </source>
</evidence>
<dbReference type="InParanoid" id="D6YZT9"/>
<dbReference type="KEGG" id="dak:DaAHT2_0390"/>
<feature type="domain" description="Doubled CXXCH motif" evidence="2">
    <location>
        <begin position="320"/>
        <end position="368"/>
    </location>
</feature>
<keyword evidence="4" id="KW-1185">Reference proteome</keyword>
<dbReference type="RefSeq" id="WP_013162627.1">
    <property type="nucleotide sequence ID" value="NC_014216.1"/>
</dbReference>
<dbReference type="HOGENOM" id="CLU_591753_0_0_7"/>
<dbReference type="InterPro" id="IPR010177">
    <property type="entry name" value="Paired_CXXCH_1"/>
</dbReference>
<dbReference type="eggNOG" id="ENOG502Z9H0">
    <property type="taxonomic scope" value="Bacteria"/>
</dbReference>
<dbReference type="STRING" id="589865.DaAHT2_0390"/>
<protein>
    <submittedName>
        <fullName evidence="3">Cytochrome C family protein</fullName>
    </submittedName>
</protein>
<gene>
    <name evidence="3" type="ordered locus">DaAHT2_0390</name>
</gene>
<dbReference type="SUPFAM" id="SSF48695">
    <property type="entry name" value="Multiheme cytochromes"/>
    <property type="match status" value="2"/>
</dbReference>
<evidence type="ECO:0000313" key="4">
    <source>
        <dbReference type="Proteomes" id="UP000001508"/>
    </source>
</evidence>
<dbReference type="AlphaFoldDB" id="D6YZT9"/>